<comment type="caution">
    <text evidence="15">The sequence shown here is derived from an EMBL/GenBank/DDBJ whole genome shotgun (WGS) entry which is preliminary data.</text>
</comment>
<evidence type="ECO:0000256" key="7">
    <source>
        <dbReference type="ARBA" id="ARBA00047761"/>
    </source>
</evidence>
<evidence type="ECO:0000256" key="4">
    <source>
        <dbReference type="ARBA" id="ARBA00022801"/>
    </source>
</evidence>
<dbReference type="InterPro" id="IPR036457">
    <property type="entry name" value="PPM-type-like_dom_sf"/>
</dbReference>
<gene>
    <name evidence="15" type="ORF">EV189_0493</name>
</gene>
<dbReference type="InterPro" id="IPR015655">
    <property type="entry name" value="PP2C"/>
</dbReference>
<dbReference type="FunFam" id="3.60.40.10:FF:000002">
    <property type="entry name" value="Serine/threonine phosphatase stp"/>
    <property type="match status" value="1"/>
</dbReference>
<dbReference type="PROSITE" id="PS51746">
    <property type="entry name" value="PPM_2"/>
    <property type="match status" value="1"/>
</dbReference>
<sequence>MATALRYAARSDVGLLRDGNEDSGYAGPRLLVVADGMGGHVAGEVASSVAVATMSALDEDAPGSDLLGLLRGAVDQANEQIAAIVLGDPSLVGMGTTLTALLRAGSRLAVVHIGDSRAYLLRDGAFDQITHDHTFVQTLVDEGRITREEADSHPQRSLITRALMGHDEVDPDLSVREARAGDRYLLCSDGLSSVVSHDTLADVLASVPDPDAACRALVQYALRGGGPDNITVIVADVVDTDASPSQVPQVVGAVAEDRVARRGDGPSGSSAGRAAALRPARADEEEDDEPPRGRPSRWPLVVLVALLLALAGGSWAAWSWSQRQYYVGTSQGQVAIYRGLPQSLAGLSLSRVVSREGIALGDLPAYTRDQLADGITVDSLADAHQRIGALAQQVAQCKTDPTSPACREELPDSGTTGSPAPTAGAVAPSGASAAAVPTPRGTATASAAPRSTPATLRATARATARSTARATAARR</sequence>
<dbReference type="RefSeq" id="WP_130491349.1">
    <property type="nucleotide sequence ID" value="NZ_SGXD01000001.1"/>
</dbReference>
<keyword evidence="3" id="KW-0479">Metal-binding</keyword>
<keyword evidence="6" id="KW-0464">Manganese</keyword>
<comment type="catalytic activity">
    <reaction evidence="8">
        <text>O-phospho-L-threonyl-[protein] + H2O = L-threonyl-[protein] + phosphate</text>
        <dbReference type="Rhea" id="RHEA:47004"/>
        <dbReference type="Rhea" id="RHEA-COMP:11060"/>
        <dbReference type="Rhea" id="RHEA-COMP:11605"/>
        <dbReference type="ChEBI" id="CHEBI:15377"/>
        <dbReference type="ChEBI" id="CHEBI:30013"/>
        <dbReference type="ChEBI" id="CHEBI:43474"/>
        <dbReference type="ChEBI" id="CHEBI:61977"/>
        <dbReference type="EC" id="3.1.3.16"/>
    </reaction>
</comment>
<evidence type="ECO:0000256" key="6">
    <source>
        <dbReference type="ARBA" id="ARBA00023211"/>
    </source>
</evidence>
<dbReference type="GO" id="GO:0004722">
    <property type="term" value="F:protein serine/threonine phosphatase activity"/>
    <property type="evidence" value="ECO:0007669"/>
    <property type="project" value="UniProtKB-EC"/>
</dbReference>
<dbReference type="OrthoDB" id="9801841at2"/>
<dbReference type="GO" id="GO:0046872">
    <property type="term" value="F:metal ion binding"/>
    <property type="evidence" value="ECO:0007669"/>
    <property type="project" value="UniProtKB-KW"/>
</dbReference>
<evidence type="ECO:0000256" key="1">
    <source>
        <dbReference type="ARBA" id="ARBA00001936"/>
    </source>
</evidence>
<dbReference type="EMBL" id="SGXD01000001">
    <property type="protein sequence ID" value="RZS91257.1"/>
    <property type="molecule type" value="Genomic_DNA"/>
</dbReference>
<evidence type="ECO:0000256" key="10">
    <source>
        <dbReference type="ARBA" id="ARBA00077741"/>
    </source>
</evidence>
<proteinExistence type="predicted"/>
<feature type="transmembrane region" description="Helical" evidence="13">
    <location>
        <begin position="298"/>
        <end position="318"/>
    </location>
</feature>
<organism evidence="15 16">
    <name type="scientific">Motilibacter rhizosphaerae</name>
    <dbReference type="NCBI Taxonomy" id="598652"/>
    <lineage>
        <taxon>Bacteria</taxon>
        <taxon>Bacillati</taxon>
        <taxon>Actinomycetota</taxon>
        <taxon>Actinomycetes</taxon>
        <taxon>Motilibacterales</taxon>
        <taxon>Motilibacteraceae</taxon>
        <taxon>Motilibacter</taxon>
    </lineage>
</organism>
<comment type="cofactor">
    <cofactor evidence="1">
        <name>Mn(2+)</name>
        <dbReference type="ChEBI" id="CHEBI:29035"/>
    </cofactor>
</comment>
<keyword evidence="13" id="KW-0472">Membrane</keyword>
<keyword evidence="5" id="KW-0904">Protein phosphatase</keyword>
<accession>A0A4Q7NVN8</accession>
<evidence type="ECO:0000256" key="2">
    <source>
        <dbReference type="ARBA" id="ARBA00013081"/>
    </source>
</evidence>
<reference evidence="15 16" key="1">
    <citation type="submission" date="2019-02" db="EMBL/GenBank/DDBJ databases">
        <title>Genomic Encyclopedia of Type Strains, Phase IV (KMG-IV): sequencing the most valuable type-strain genomes for metagenomic binning, comparative biology and taxonomic classification.</title>
        <authorList>
            <person name="Goeker M."/>
        </authorList>
    </citation>
    <scope>NUCLEOTIDE SEQUENCE [LARGE SCALE GENOMIC DNA]</scope>
    <source>
        <strain evidence="15 16">DSM 45622</strain>
    </source>
</reference>
<dbReference type="EC" id="3.1.3.16" evidence="2"/>
<feature type="compositionally biased region" description="Low complexity" evidence="12">
    <location>
        <begin position="413"/>
        <end position="475"/>
    </location>
</feature>
<protein>
    <recommendedName>
        <fullName evidence="9">Serine/threonine protein phosphatase PstP</fullName>
        <ecNumber evidence="2">3.1.3.16</ecNumber>
    </recommendedName>
    <alternativeName>
        <fullName evidence="11">Mycobacterial Ser/Thr phosphatase</fullName>
    </alternativeName>
    <alternativeName>
        <fullName evidence="10">PP2C-family Ser/Thr phosphatase</fullName>
    </alternativeName>
</protein>
<feature type="domain" description="PPM-type phosphatase" evidence="14">
    <location>
        <begin position="6"/>
        <end position="237"/>
    </location>
</feature>
<evidence type="ECO:0000256" key="11">
    <source>
        <dbReference type="ARBA" id="ARBA00079123"/>
    </source>
</evidence>
<dbReference type="SUPFAM" id="SSF81606">
    <property type="entry name" value="PP2C-like"/>
    <property type="match status" value="1"/>
</dbReference>
<dbReference type="Pfam" id="PF13672">
    <property type="entry name" value="PP2C_2"/>
    <property type="match status" value="1"/>
</dbReference>
<dbReference type="Proteomes" id="UP000293638">
    <property type="component" value="Unassembled WGS sequence"/>
</dbReference>
<evidence type="ECO:0000256" key="13">
    <source>
        <dbReference type="SAM" id="Phobius"/>
    </source>
</evidence>
<dbReference type="SMART" id="SM00331">
    <property type="entry name" value="PP2C_SIG"/>
    <property type="match status" value="1"/>
</dbReference>
<feature type="region of interest" description="Disordered" evidence="12">
    <location>
        <begin position="259"/>
        <end position="295"/>
    </location>
</feature>
<comment type="catalytic activity">
    <reaction evidence="7">
        <text>O-phospho-L-seryl-[protein] + H2O = L-seryl-[protein] + phosphate</text>
        <dbReference type="Rhea" id="RHEA:20629"/>
        <dbReference type="Rhea" id="RHEA-COMP:9863"/>
        <dbReference type="Rhea" id="RHEA-COMP:11604"/>
        <dbReference type="ChEBI" id="CHEBI:15377"/>
        <dbReference type="ChEBI" id="CHEBI:29999"/>
        <dbReference type="ChEBI" id="CHEBI:43474"/>
        <dbReference type="ChEBI" id="CHEBI:83421"/>
        <dbReference type="EC" id="3.1.3.16"/>
    </reaction>
</comment>
<dbReference type="Gene3D" id="3.60.40.10">
    <property type="entry name" value="PPM-type phosphatase domain"/>
    <property type="match status" value="1"/>
</dbReference>
<keyword evidence="13" id="KW-1133">Transmembrane helix</keyword>
<dbReference type="NCBIfam" id="NF033484">
    <property type="entry name" value="Stp1_PP2C_phos"/>
    <property type="match status" value="1"/>
</dbReference>
<evidence type="ECO:0000256" key="3">
    <source>
        <dbReference type="ARBA" id="ARBA00022723"/>
    </source>
</evidence>
<dbReference type="InterPro" id="IPR001932">
    <property type="entry name" value="PPM-type_phosphatase-like_dom"/>
</dbReference>
<evidence type="ECO:0000256" key="12">
    <source>
        <dbReference type="SAM" id="MobiDB-lite"/>
    </source>
</evidence>
<dbReference type="SMART" id="SM00332">
    <property type="entry name" value="PP2Cc"/>
    <property type="match status" value="1"/>
</dbReference>
<keyword evidence="4" id="KW-0378">Hydrolase</keyword>
<feature type="region of interest" description="Disordered" evidence="12">
    <location>
        <begin position="400"/>
        <end position="475"/>
    </location>
</feature>
<name>A0A4Q7NVN8_9ACTN</name>
<evidence type="ECO:0000256" key="8">
    <source>
        <dbReference type="ARBA" id="ARBA00048336"/>
    </source>
</evidence>
<evidence type="ECO:0000313" key="16">
    <source>
        <dbReference type="Proteomes" id="UP000293638"/>
    </source>
</evidence>
<keyword evidence="13" id="KW-0812">Transmembrane</keyword>
<evidence type="ECO:0000259" key="14">
    <source>
        <dbReference type="PROSITE" id="PS51746"/>
    </source>
</evidence>
<dbReference type="PANTHER" id="PTHR47992">
    <property type="entry name" value="PROTEIN PHOSPHATASE"/>
    <property type="match status" value="1"/>
</dbReference>
<feature type="compositionally biased region" description="Low complexity" evidence="12">
    <location>
        <begin position="267"/>
        <end position="279"/>
    </location>
</feature>
<keyword evidence="16" id="KW-1185">Reference proteome</keyword>
<dbReference type="CDD" id="cd00143">
    <property type="entry name" value="PP2Cc"/>
    <property type="match status" value="1"/>
</dbReference>
<evidence type="ECO:0000256" key="5">
    <source>
        <dbReference type="ARBA" id="ARBA00022912"/>
    </source>
</evidence>
<dbReference type="AlphaFoldDB" id="A0A4Q7NVN8"/>
<evidence type="ECO:0000256" key="9">
    <source>
        <dbReference type="ARBA" id="ARBA00071184"/>
    </source>
</evidence>
<evidence type="ECO:0000313" key="15">
    <source>
        <dbReference type="EMBL" id="RZS91257.1"/>
    </source>
</evidence>